<protein>
    <submittedName>
        <fullName evidence="1">Uncharacterized protein</fullName>
    </submittedName>
</protein>
<gene>
    <name evidence="1" type="ORF">NQ176_g5526</name>
</gene>
<comment type="caution">
    <text evidence="1">The sequence shown here is derived from an EMBL/GenBank/DDBJ whole genome shotgun (WGS) entry which is preliminary data.</text>
</comment>
<evidence type="ECO:0000313" key="2">
    <source>
        <dbReference type="Proteomes" id="UP001143910"/>
    </source>
</evidence>
<sequence>MLSNYFTLAALIGQAYAITCGGPSGNEVCNGAADPNSLREALQEIEALPPGTTFTDGPCITEIPSAANSVFCLYYDDTGVSWSVAQTVALVQQMLNAGCTACANAPTGSDAWLFQCYILTFYFCEVIVSFLASTTLAILCIIYAWFQNAIPSFADHPLDLYVKKFLCRSILRRDFRDTPARAEVVDAIEAFLLALSDQQLLTSLAILSAAYLKADITEYTFRVASALASLASAVHLATLLVLKRYMRQHTKLKYFRACLMVVQGYLLIKSRVDLMNPCLIPWRQMFCGRPTTLARGAFRVVLYTAWGSLSLLNGLANLCINSVDQASRGWLHSNLLQDREVSSRAAAQTSRGNSSNSSNSINAMRTVIARNGDMESVIILFIAGEFHTSSLWDITWMLSTYAYGLRYVIGLWRDCAQPPAEEGPGKCWHSILNMGLAQIMALILLLLPVLGLMESVVGSISPEEPSTDAQTAAGQRSNQLPAQRNTPESTGEDLDDPYETRFVQQAIAFFFAILFAIIVVIASAILITDPSGSQYSAYAFRLRWRLGRGLIMRTQSRGREAVAELTSSSAQSCGLDG</sequence>
<reference evidence="1" key="1">
    <citation type="submission" date="2022-08" db="EMBL/GenBank/DDBJ databases">
        <title>Genome Sequence of Lecanicillium fungicola.</title>
        <authorList>
            <person name="Buettner E."/>
        </authorList>
    </citation>
    <scope>NUCLEOTIDE SEQUENCE</scope>
    <source>
        <strain evidence="1">Babe33</strain>
    </source>
</reference>
<dbReference type="Proteomes" id="UP001143910">
    <property type="component" value="Unassembled WGS sequence"/>
</dbReference>
<keyword evidence="2" id="KW-1185">Reference proteome</keyword>
<evidence type="ECO:0000313" key="1">
    <source>
        <dbReference type="EMBL" id="KAJ2975423.1"/>
    </source>
</evidence>
<name>A0ACC1NAE7_9HYPO</name>
<organism evidence="1 2">
    <name type="scientific">Zarea fungicola</name>
    <dbReference type="NCBI Taxonomy" id="93591"/>
    <lineage>
        <taxon>Eukaryota</taxon>
        <taxon>Fungi</taxon>
        <taxon>Dikarya</taxon>
        <taxon>Ascomycota</taxon>
        <taxon>Pezizomycotina</taxon>
        <taxon>Sordariomycetes</taxon>
        <taxon>Hypocreomycetidae</taxon>
        <taxon>Hypocreales</taxon>
        <taxon>Cordycipitaceae</taxon>
        <taxon>Zarea</taxon>
    </lineage>
</organism>
<proteinExistence type="predicted"/>
<accession>A0ACC1NAE7</accession>
<dbReference type="EMBL" id="JANJQO010000709">
    <property type="protein sequence ID" value="KAJ2975423.1"/>
    <property type="molecule type" value="Genomic_DNA"/>
</dbReference>